<accession>A0A4Q7KJE7</accession>
<organism evidence="2 3">
    <name type="scientific">Herbihabitans rhizosphaerae</name>
    <dbReference type="NCBI Taxonomy" id="1872711"/>
    <lineage>
        <taxon>Bacteria</taxon>
        <taxon>Bacillati</taxon>
        <taxon>Actinomycetota</taxon>
        <taxon>Actinomycetes</taxon>
        <taxon>Pseudonocardiales</taxon>
        <taxon>Pseudonocardiaceae</taxon>
        <taxon>Herbihabitans</taxon>
    </lineage>
</organism>
<comment type="caution">
    <text evidence="2">The sequence shown here is derived from an EMBL/GenBank/DDBJ whole genome shotgun (WGS) entry which is preliminary data.</text>
</comment>
<proteinExistence type="predicted"/>
<evidence type="ECO:0000259" key="1">
    <source>
        <dbReference type="PROSITE" id="PS50943"/>
    </source>
</evidence>
<dbReference type="AlphaFoldDB" id="A0A4Q7KJE7"/>
<dbReference type="CDD" id="cd00093">
    <property type="entry name" value="HTH_XRE"/>
    <property type="match status" value="1"/>
</dbReference>
<keyword evidence="3" id="KW-1185">Reference proteome</keyword>
<dbReference type="SUPFAM" id="SSF47413">
    <property type="entry name" value="lambda repressor-like DNA-binding domains"/>
    <property type="match status" value="1"/>
</dbReference>
<dbReference type="EMBL" id="SGWQ01000009">
    <property type="protein sequence ID" value="RZS34365.1"/>
    <property type="molecule type" value="Genomic_DNA"/>
</dbReference>
<reference evidence="2 3" key="1">
    <citation type="submission" date="2019-02" db="EMBL/GenBank/DDBJ databases">
        <title>Genomic Encyclopedia of Type Strains, Phase IV (KMG-IV): sequencing the most valuable type-strain genomes for metagenomic binning, comparative biology and taxonomic classification.</title>
        <authorList>
            <person name="Goeker M."/>
        </authorList>
    </citation>
    <scope>NUCLEOTIDE SEQUENCE [LARGE SCALE GENOMIC DNA]</scope>
    <source>
        <strain evidence="2 3">DSM 101727</strain>
    </source>
</reference>
<dbReference type="Gene3D" id="1.10.260.40">
    <property type="entry name" value="lambda repressor-like DNA-binding domains"/>
    <property type="match status" value="1"/>
</dbReference>
<dbReference type="Proteomes" id="UP000294257">
    <property type="component" value="Unassembled WGS sequence"/>
</dbReference>
<feature type="domain" description="HTH cro/C1-type" evidence="1">
    <location>
        <begin position="2"/>
        <end position="56"/>
    </location>
</feature>
<sequence>MLRELRRGAGLTGEDLAARCATSQSKISRIETGKLLPSVTEVDRILKALNVPPDKASKLLELARAANVDYTSGRVIARMGLDHQQREVKAQIESATVFRHFLPAMPPGFLQLRQYAEAVMTPVVPSAPRRDVNKAVRARIEMRSVLDDESRRFVLVMTEQAVRWNYAGAEIMAQQVAHMARESRRPNVDLAVLSNATETPKAPVSIFKILYERLVLVEMFNGNVSFRDPRDVTYYLELFEFFYDRALKGDDAIDFLEKVAEEFRDRSHVLGDQAR</sequence>
<dbReference type="PROSITE" id="PS50943">
    <property type="entry name" value="HTH_CROC1"/>
    <property type="match status" value="1"/>
</dbReference>
<name>A0A4Q7KJE7_9PSEU</name>
<protein>
    <submittedName>
        <fullName evidence="2">Helix-turn-helix protein</fullName>
    </submittedName>
</protein>
<dbReference type="Pfam" id="PF19054">
    <property type="entry name" value="DUF5753"/>
    <property type="match status" value="1"/>
</dbReference>
<dbReference type="InterPro" id="IPR010982">
    <property type="entry name" value="Lambda_DNA-bd_dom_sf"/>
</dbReference>
<dbReference type="Pfam" id="PF13560">
    <property type="entry name" value="HTH_31"/>
    <property type="match status" value="1"/>
</dbReference>
<gene>
    <name evidence="2" type="ORF">EV193_109152</name>
</gene>
<dbReference type="SMART" id="SM00530">
    <property type="entry name" value="HTH_XRE"/>
    <property type="match status" value="1"/>
</dbReference>
<evidence type="ECO:0000313" key="2">
    <source>
        <dbReference type="EMBL" id="RZS34365.1"/>
    </source>
</evidence>
<dbReference type="InterPro" id="IPR043917">
    <property type="entry name" value="DUF5753"/>
</dbReference>
<dbReference type="InterPro" id="IPR001387">
    <property type="entry name" value="Cro/C1-type_HTH"/>
</dbReference>
<dbReference type="GO" id="GO:0003677">
    <property type="term" value="F:DNA binding"/>
    <property type="evidence" value="ECO:0007669"/>
    <property type="project" value="InterPro"/>
</dbReference>
<evidence type="ECO:0000313" key="3">
    <source>
        <dbReference type="Proteomes" id="UP000294257"/>
    </source>
</evidence>